<sequence>MLFEQGINEQGEKNGISRENQLMKEVKSYSRPGKALVMGFSRIVEQHKSAIPTKVRPVPTGA</sequence>
<reference evidence="1 2" key="1">
    <citation type="submission" date="2016-03" db="EMBL/GenBank/DDBJ databases">
        <title>Niastella vici sp. nov., isolated from farmland soil.</title>
        <authorList>
            <person name="Chen L."/>
            <person name="Wang D."/>
            <person name="Yang S."/>
            <person name="Wang G."/>
        </authorList>
    </citation>
    <scope>NUCLEOTIDE SEQUENCE [LARGE SCALE GENOMIC DNA]</scope>
    <source>
        <strain evidence="1 2">DJ57</strain>
    </source>
</reference>
<comment type="caution">
    <text evidence="1">The sequence shown here is derived from an EMBL/GenBank/DDBJ whole genome shotgun (WGS) entry which is preliminary data.</text>
</comment>
<dbReference type="AlphaFoldDB" id="A0A1V9G8M8"/>
<keyword evidence="2" id="KW-1185">Reference proteome</keyword>
<proteinExistence type="predicted"/>
<evidence type="ECO:0000313" key="2">
    <source>
        <dbReference type="Proteomes" id="UP000192796"/>
    </source>
</evidence>
<dbReference type="STRING" id="1703345.A3860_01030"/>
<dbReference type="Proteomes" id="UP000192796">
    <property type="component" value="Unassembled WGS sequence"/>
</dbReference>
<protein>
    <submittedName>
        <fullName evidence="1">Uncharacterized protein</fullName>
    </submittedName>
</protein>
<gene>
    <name evidence="1" type="ORF">A3860_01030</name>
</gene>
<accession>A0A1V9G8M8</accession>
<dbReference type="EMBL" id="LVYD01000001">
    <property type="protein sequence ID" value="OQP66973.1"/>
    <property type="molecule type" value="Genomic_DNA"/>
</dbReference>
<organism evidence="1 2">
    <name type="scientific">Niastella vici</name>
    <dbReference type="NCBI Taxonomy" id="1703345"/>
    <lineage>
        <taxon>Bacteria</taxon>
        <taxon>Pseudomonadati</taxon>
        <taxon>Bacteroidota</taxon>
        <taxon>Chitinophagia</taxon>
        <taxon>Chitinophagales</taxon>
        <taxon>Chitinophagaceae</taxon>
        <taxon>Niastella</taxon>
    </lineage>
</organism>
<name>A0A1V9G8M8_9BACT</name>
<evidence type="ECO:0000313" key="1">
    <source>
        <dbReference type="EMBL" id="OQP66973.1"/>
    </source>
</evidence>